<protein>
    <submittedName>
        <fullName evidence="2">Uncharacterized protein</fullName>
    </submittedName>
</protein>
<evidence type="ECO:0000313" key="3">
    <source>
        <dbReference type="Proteomes" id="UP000325933"/>
    </source>
</evidence>
<reference evidence="3 4" key="1">
    <citation type="submission" date="2019-09" db="EMBL/GenBank/DDBJ databases">
        <authorList>
            <person name="Feng G."/>
        </authorList>
    </citation>
    <scope>NUCLEOTIDE SEQUENCE [LARGE SCALE GENOMIC DNA]</scope>
    <source>
        <strain evidence="2 3">KACC 19283</strain>
        <strain evidence="1 4">KACC 19284</strain>
    </source>
</reference>
<evidence type="ECO:0000313" key="1">
    <source>
        <dbReference type="EMBL" id="KAA9019834.1"/>
    </source>
</evidence>
<dbReference type="Proteomes" id="UP000325933">
    <property type="component" value="Unassembled WGS sequence"/>
</dbReference>
<organism evidence="2 3">
    <name type="scientific">Sphingobium limneticum</name>
    <dbReference type="NCBI Taxonomy" id="1007511"/>
    <lineage>
        <taxon>Bacteria</taxon>
        <taxon>Pseudomonadati</taxon>
        <taxon>Pseudomonadota</taxon>
        <taxon>Alphaproteobacteria</taxon>
        <taxon>Sphingomonadales</taxon>
        <taxon>Sphingomonadaceae</taxon>
        <taxon>Sphingobium</taxon>
    </lineage>
</organism>
<accession>A0A5J5I683</accession>
<proteinExistence type="predicted"/>
<keyword evidence="4" id="KW-1185">Reference proteome</keyword>
<comment type="caution">
    <text evidence="2">The sequence shown here is derived from an EMBL/GenBank/DDBJ whole genome shotgun (WGS) entry which is preliminary data.</text>
</comment>
<name>A0A5J5I683_9SPHN</name>
<dbReference type="RefSeq" id="WP_150424988.1">
    <property type="nucleotide sequence ID" value="NZ_VYQA01000003.1"/>
</dbReference>
<evidence type="ECO:0000313" key="2">
    <source>
        <dbReference type="EMBL" id="KAA9032292.1"/>
    </source>
</evidence>
<dbReference type="Proteomes" id="UP000326364">
    <property type="component" value="Unassembled WGS sequence"/>
</dbReference>
<dbReference type="EMBL" id="VYQA01000003">
    <property type="protein sequence ID" value="KAA9032292.1"/>
    <property type="molecule type" value="Genomic_DNA"/>
</dbReference>
<dbReference type="AlphaFoldDB" id="A0A5J5I683"/>
<gene>
    <name evidence="2" type="ORF">F4U95_06255</name>
    <name evidence="1" type="ORF">F4U96_06255</name>
</gene>
<evidence type="ECO:0000313" key="4">
    <source>
        <dbReference type="Proteomes" id="UP000326364"/>
    </source>
</evidence>
<sequence length="125" mass="14218">MQINRMITRVANMMPSPRDITDDESEERMATFRQALRHHALPDLHAVFDAILRSCRFFPTIAEIEALIAPIRAKRMVRVNRAKSLILKHEREWRAPANEFATPEDVAAIRASMRLACAETGGAHV</sequence>
<dbReference type="EMBL" id="VYQB01000003">
    <property type="protein sequence ID" value="KAA9019834.1"/>
    <property type="molecule type" value="Genomic_DNA"/>
</dbReference>